<evidence type="ECO:0000256" key="2">
    <source>
        <dbReference type="ARBA" id="ARBA00022525"/>
    </source>
</evidence>
<dbReference type="GO" id="GO:0046872">
    <property type="term" value="F:metal ion binding"/>
    <property type="evidence" value="ECO:0007669"/>
    <property type="project" value="UniProtKB-KW"/>
</dbReference>
<dbReference type="InParanoid" id="D3B8Y7"/>
<comment type="subcellular location">
    <subcellularLocation>
        <location evidence="1">Secreted</location>
    </subcellularLocation>
</comment>
<keyword evidence="4" id="KW-1015">Disulfide bond</keyword>
<evidence type="ECO:0000256" key="4">
    <source>
        <dbReference type="ARBA" id="ARBA00023157"/>
    </source>
</evidence>
<feature type="domain" description="Tyrosinase copper-binding" evidence="5">
    <location>
        <begin position="366"/>
        <end position="377"/>
    </location>
</feature>
<reference evidence="6 7" key="1">
    <citation type="journal article" date="2011" name="Genome Res.">
        <title>Phylogeny-wide analysis of social amoeba genomes highlights ancient origins for complex intercellular communication.</title>
        <authorList>
            <person name="Heidel A.J."/>
            <person name="Lawal H.M."/>
            <person name="Felder M."/>
            <person name="Schilde C."/>
            <person name="Helps N.R."/>
            <person name="Tunggal B."/>
            <person name="Rivero F."/>
            <person name="John U."/>
            <person name="Schleicher M."/>
            <person name="Eichinger L."/>
            <person name="Platzer M."/>
            <person name="Noegel A.A."/>
            <person name="Schaap P."/>
            <person name="Gloeckner G."/>
        </authorList>
    </citation>
    <scope>NUCLEOTIDE SEQUENCE [LARGE SCALE GENOMIC DNA]</scope>
    <source>
        <strain evidence="7">ATCC 26659 / Pp 5 / PN500</strain>
    </source>
</reference>
<dbReference type="InterPro" id="IPR002227">
    <property type="entry name" value="Tyrosinase_Cu-bd"/>
</dbReference>
<dbReference type="AlphaFoldDB" id="D3B8Y7"/>
<gene>
    <name evidence="6" type="ORF">PPL_04931</name>
</gene>
<dbReference type="STRING" id="670386.D3B8Y7"/>
<dbReference type="Gene3D" id="1.10.1280.10">
    <property type="entry name" value="Di-copper center containing domain from catechol oxidase"/>
    <property type="match status" value="1"/>
</dbReference>
<organism evidence="6 7">
    <name type="scientific">Heterostelium pallidum (strain ATCC 26659 / Pp 5 / PN500)</name>
    <name type="common">Cellular slime mold</name>
    <name type="synonym">Polysphondylium pallidum</name>
    <dbReference type="NCBI Taxonomy" id="670386"/>
    <lineage>
        <taxon>Eukaryota</taxon>
        <taxon>Amoebozoa</taxon>
        <taxon>Evosea</taxon>
        <taxon>Eumycetozoa</taxon>
        <taxon>Dictyostelia</taxon>
        <taxon>Acytosteliales</taxon>
        <taxon>Acytosteliaceae</taxon>
        <taxon>Heterostelium</taxon>
    </lineage>
</organism>
<dbReference type="Pfam" id="PF00372">
    <property type="entry name" value="Hemocyanin_M"/>
    <property type="match status" value="1"/>
</dbReference>
<dbReference type="Proteomes" id="UP000001396">
    <property type="component" value="Unassembled WGS sequence"/>
</dbReference>
<dbReference type="InterPro" id="IPR037020">
    <property type="entry name" value="Hemocyanin_C_sf"/>
</dbReference>
<evidence type="ECO:0000259" key="5">
    <source>
        <dbReference type="PROSITE" id="PS00498"/>
    </source>
</evidence>
<keyword evidence="2" id="KW-0964">Secreted</keyword>
<dbReference type="PROSITE" id="PS00498">
    <property type="entry name" value="TYROSINASE_2"/>
    <property type="match status" value="1"/>
</dbReference>
<dbReference type="PANTHER" id="PTHR11511">
    <property type="entry name" value="LARVAL STORAGE PROTEIN/PHENOLOXIDASE"/>
    <property type="match status" value="1"/>
</dbReference>
<dbReference type="GeneID" id="31360417"/>
<dbReference type="SUPFAM" id="SSF81296">
    <property type="entry name" value="E set domains"/>
    <property type="match status" value="1"/>
</dbReference>
<evidence type="ECO:0000313" key="7">
    <source>
        <dbReference type="Proteomes" id="UP000001396"/>
    </source>
</evidence>
<evidence type="ECO:0000256" key="1">
    <source>
        <dbReference type="ARBA" id="ARBA00004613"/>
    </source>
</evidence>
<dbReference type="GO" id="GO:0016491">
    <property type="term" value="F:oxidoreductase activity"/>
    <property type="evidence" value="ECO:0007669"/>
    <property type="project" value="InterPro"/>
</dbReference>
<protein>
    <recommendedName>
        <fullName evidence="5">Tyrosinase copper-binding domain-containing protein</fullName>
    </recommendedName>
</protein>
<proteinExistence type="predicted"/>
<dbReference type="InterPro" id="IPR005203">
    <property type="entry name" value="Hemocyanin_C"/>
</dbReference>
<dbReference type="EMBL" id="ADBJ01000021">
    <property type="protein sequence ID" value="EFA82026.1"/>
    <property type="molecule type" value="Genomic_DNA"/>
</dbReference>
<dbReference type="InterPro" id="IPR014756">
    <property type="entry name" value="Ig_E-set"/>
</dbReference>
<dbReference type="InterPro" id="IPR008922">
    <property type="entry name" value="Di-copper_centre_dom_sf"/>
</dbReference>
<name>D3B8Y7_HETP5</name>
<dbReference type="RefSeq" id="XP_020434143.1">
    <property type="nucleotide sequence ID" value="XM_020575827.1"/>
</dbReference>
<dbReference type="GO" id="GO:0005576">
    <property type="term" value="C:extracellular region"/>
    <property type="evidence" value="ECO:0007669"/>
    <property type="project" value="UniProtKB-SubCell"/>
</dbReference>
<dbReference type="Gene3D" id="2.60.40.1520">
    <property type="entry name" value="Hemocyanin, C-terminal domain"/>
    <property type="match status" value="1"/>
</dbReference>
<keyword evidence="7" id="KW-1185">Reference proteome</keyword>
<keyword evidence="3" id="KW-0479">Metal-binding</keyword>
<dbReference type="Pfam" id="PF03723">
    <property type="entry name" value="Hemocyanin_C"/>
    <property type="match status" value="1"/>
</dbReference>
<dbReference type="InterPro" id="IPR013788">
    <property type="entry name" value="Hemocyanin/hexamerin"/>
</dbReference>
<dbReference type="SUPFAM" id="SSF48056">
    <property type="entry name" value="Di-copper centre-containing domain"/>
    <property type="match status" value="1"/>
</dbReference>
<sequence>MDVSQINHVVSETAKHYSRSMSVNDLNHISGSLATQSDEQILASGAFKRFFALPIPADPKVRHFSLFVDQDLETSDRLIKQMYKLTTLRELLLLSIEKISLPNNHPLMVKYSLAVAINHSPHFQVLKSQVPQALVIAPSHVFVDKNIPKRWRNPDALLKWWREDPMLNSHHWNWHTAYPSFGVSLDGVTPAKLKDRQGELFVFMHRQMVARYDCERTALGLQPIDQFGSNSYRESLGDAFDPLISMFVPRPADSKMRDNVSGTPPFDSISIVDLEIWRERLFEAIQNRSFKKSVTQQDGTVTTTEIPMTIADLGSSLEATMGSPNKSYYGNLNKQAHNLMSRVFDPQGEEQTSIGIMGDIIGAFRDPMFWRWHKHLDEFFHRFELTLQPYNIVDYAPANIRIANAVVRPVYTTAPFIDRETGLVDIQLKQAATPLPENNLYTYMKTQIIAIKTDGSVVNAPRSHDGESILNCYETNRLYYVPFNYEISVLNDDAKYKKVVVRVYIVASDDYGDRRKWISLDQFFTALPEGQKEYTITRSSSESTILQQAATEEWPGNWECLENVPAPSTETYCKCGLPRNLLLPRGTKEGMPFKIAVIVTDAKFDTIVYW</sequence>
<evidence type="ECO:0000256" key="3">
    <source>
        <dbReference type="ARBA" id="ARBA00022723"/>
    </source>
</evidence>
<evidence type="ECO:0000313" key="6">
    <source>
        <dbReference type="EMBL" id="EFA82026.1"/>
    </source>
</evidence>
<dbReference type="InterPro" id="IPR000896">
    <property type="entry name" value="Hemocyanin/hexamerin_mid_dom"/>
</dbReference>
<comment type="caution">
    <text evidence="6">The sequence shown here is derived from an EMBL/GenBank/DDBJ whole genome shotgun (WGS) entry which is preliminary data.</text>
</comment>
<accession>D3B8Y7</accession>
<dbReference type="OMA" id="YYMHEQI"/>
<dbReference type="PRINTS" id="PR00187">
    <property type="entry name" value="HAEMOCYANIN"/>
</dbReference>
<dbReference type="PANTHER" id="PTHR11511:SF4">
    <property type="entry name" value="PHENOLOXIDASE 2-RELATED"/>
    <property type="match status" value="1"/>
</dbReference>